<protein>
    <submittedName>
        <fullName evidence="6">WD repeat-containing protein 19</fullName>
    </submittedName>
</protein>
<dbReference type="Gene3D" id="2.130.10.10">
    <property type="entry name" value="YVTN repeat-like/Quinoprotein amine dehydrogenase"/>
    <property type="match status" value="2"/>
</dbReference>
<dbReference type="GO" id="GO:0060271">
    <property type="term" value="P:cilium assembly"/>
    <property type="evidence" value="ECO:0007669"/>
    <property type="project" value="TreeGrafter"/>
</dbReference>
<dbReference type="InterPro" id="IPR040379">
    <property type="entry name" value="WDR19/dyf-2"/>
</dbReference>
<dbReference type="STRING" id="451379.A0A0N5AR89"/>
<evidence type="ECO:0000259" key="3">
    <source>
        <dbReference type="Pfam" id="PF15911"/>
    </source>
</evidence>
<evidence type="ECO:0000256" key="1">
    <source>
        <dbReference type="ARBA" id="ARBA00022574"/>
    </source>
</evidence>
<reference evidence="6" key="1">
    <citation type="submission" date="2017-02" db="UniProtKB">
        <authorList>
            <consortium name="WormBaseParasite"/>
        </authorList>
    </citation>
    <scope>IDENTIFICATION</scope>
</reference>
<evidence type="ECO:0000256" key="2">
    <source>
        <dbReference type="ARBA" id="ARBA00022737"/>
    </source>
</evidence>
<keyword evidence="2" id="KW-0677">Repeat</keyword>
<accession>A0A0N5AR89</accession>
<dbReference type="InterPro" id="IPR039468">
    <property type="entry name" value="WDR19_WD40_rpt"/>
</dbReference>
<organism evidence="5 6">
    <name type="scientific">Syphacia muris</name>
    <dbReference type="NCBI Taxonomy" id="451379"/>
    <lineage>
        <taxon>Eukaryota</taxon>
        <taxon>Metazoa</taxon>
        <taxon>Ecdysozoa</taxon>
        <taxon>Nematoda</taxon>
        <taxon>Chromadorea</taxon>
        <taxon>Rhabditida</taxon>
        <taxon>Spirurina</taxon>
        <taxon>Oxyuridomorpha</taxon>
        <taxon>Oxyuroidea</taxon>
        <taxon>Oxyuridae</taxon>
        <taxon>Syphacia</taxon>
    </lineage>
</organism>
<dbReference type="SUPFAM" id="SSF69322">
    <property type="entry name" value="Tricorn protease domain 2"/>
    <property type="match status" value="1"/>
</dbReference>
<feature type="domain" description="WDR19 WD40 repeat" evidence="3">
    <location>
        <begin position="359"/>
        <end position="595"/>
    </location>
</feature>
<dbReference type="SMART" id="SM00320">
    <property type="entry name" value="WD40"/>
    <property type="match status" value="5"/>
</dbReference>
<dbReference type="InterPro" id="IPR015943">
    <property type="entry name" value="WD40/YVTN_repeat-like_dom_sf"/>
</dbReference>
<sequence length="598" mass="66531">MNWATALFIFNGGQKDHILLSAAAKFSRNHSKTTIYDRYGHIIDEIPQQDTVLLMSWHHSGDVLATSTSINTTVIFWEVGSRRTETIDMNPGTKDAVTFMQWSPVDKVLAAGTGKGCLILYNRQSAKRTVFPRKHQHPINCGAFSQNGKLGLGSEDGIVTVSDQNGTTIHTVSCCSEPSLLKFYNFKQLNDKNVRSEEMLSTVLGGVILMIMDMNDYQKPINLQFQSRYGEIVTYSWYGNGYILLGFAKGYIVCISAHTSEIGQEMFSVQDFKNSIGSLCISETLSQVMIVGDFQLKVRDIGQLEEVLAMYDIESEDKGLHQVEATEDGQMIAVAGLSGTINVFLTKMPTIGAGYKNSVAILSSLTEVTTYNESKIASSAKVDVGIEPSFIAVGVKHFAIAMNNRVWIYEIGADSQLVSELQFLCSVNGIVMNEQYLAAKLNGVVQLHKLLSDDGKYNTEISGRTFPDPQTCAAMIQDFALTDDFFIYCTDAGHLHYYSLDYDACVNQFKHSAGIQKVFPDPNSVRLCLFDVRFDGYIYSPVDDALHKLPSTESAAHYDYCMWENFCADKNVFAVCYKNILQVFLFSPIHINGKFIDP</sequence>
<dbReference type="Proteomes" id="UP000046393">
    <property type="component" value="Unplaced"/>
</dbReference>
<dbReference type="Pfam" id="PF15911">
    <property type="entry name" value="Beta-prop_WDR19_2nd"/>
    <property type="match status" value="1"/>
</dbReference>
<keyword evidence="1" id="KW-0853">WD repeat</keyword>
<dbReference type="WBParaSite" id="SMUV_0000722801-mRNA-1">
    <property type="protein sequence ID" value="SMUV_0000722801-mRNA-1"/>
    <property type="gene ID" value="SMUV_0000722801"/>
</dbReference>
<dbReference type="PANTHER" id="PTHR14920:SF0">
    <property type="entry name" value="WD REPEAT DOMAIN 19"/>
    <property type="match status" value="1"/>
</dbReference>
<dbReference type="GO" id="GO:0005929">
    <property type="term" value="C:cilium"/>
    <property type="evidence" value="ECO:0007669"/>
    <property type="project" value="TreeGrafter"/>
</dbReference>
<dbReference type="GO" id="GO:0035721">
    <property type="term" value="P:intraciliary retrograde transport"/>
    <property type="evidence" value="ECO:0007669"/>
    <property type="project" value="InterPro"/>
</dbReference>
<feature type="domain" description="WDR19 first beta-propeller" evidence="4">
    <location>
        <begin position="30"/>
        <end position="339"/>
    </location>
</feature>
<evidence type="ECO:0000259" key="4">
    <source>
        <dbReference type="Pfam" id="PF23389"/>
    </source>
</evidence>
<dbReference type="InterPro" id="IPR036322">
    <property type="entry name" value="WD40_repeat_dom_sf"/>
</dbReference>
<dbReference type="InterPro" id="IPR001680">
    <property type="entry name" value="WD40_rpt"/>
</dbReference>
<evidence type="ECO:0000313" key="6">
    <source>
        <dbReference type="WBParaSite" id="SMUV_0000722801-mRNA-1"/>
    </source>
</evidence>
<dbReference type="InterPro" id="IPR057855">
    <property type="entry name" value="Beta-prop_WDR19_1st"/>
</dbReference>
<evidence type="ECO:0000313" key="5">
    <source>
        <dbReference type="Proteomes" id="UP000046393"/>
    </source>
</evidence>
<dbReference type="Pfam" id="PF23389">
    <property type="entry name" value="Beta-prop_WDR19_1st"/>
    <property type="match status" value="1"/>
</dbReference>
<dbReference type="PANTHER" id="PTHR14920">
    <property type="entry name" value="OSMOTIC AVOIDANCE ABNORMAL PROTEIN 1/WD REPEAT MEMBRANE PROTEIN"/>
    <property type="match status" value="1"/>
</dbReference>
<dbReference type="GO" id="GO:0030991">
    <property type="term" value="C:intraciliary transport particle A"/>
    <property type="evidence" value="ECO:0007669"/>
    <property type="project" value="TreeGrafter"/>
</dbReference>
<proteinExistence type="predicted"/>
<dbReference type="SUPFAM" id="SSF50978">
    <property type="entry name" value="WD40 repeat-like"/>
    <property type="match status" value="1"/>
</dbReference>
<keyword evidence="5" id="KW-1185">Reference proteome</keyword>
<name>A0A0N5AR89_9BILA</name>
<dbReference type="AlphaFoldDB" id="A0A0N5AR89"/>